<gene>
    <name evidence="1" type="ORF">BLA3211_06890</name>
</gene>
<dbReference type="AlphaFoldDB" id="A0A6J5JKB3"/>
<evidence type="ECO:0000313" key="1">
    <source>
        <dbReference type="EMBL" id="CAB3972284.1"/>
    </source>
</evidence>
<proteinExistence type="predicted"/>
<reference evidence="1 2" key="1">
    <citation type="submission" date="2020-04" db="EMBL/GenBank/DDBJ databases">
        <authorList>
            <person name="Depoorter E."/>
        </authorList>
    </citation>
    <scope>NUCLEOTIDE SEQUENCE [LARGE SCALE GENOMIC DNA]</scope>
    <source>
        <strain evidence="1 2">BCC0217</strain>
    </source>
</reference>
<dbReference type="RefSeq" id="WP_175223101.1">
    <property type="nucleotide sequence ID" value="NZ_CABWIL020000032.1"/>
</dbReference>
<protein>
    <submittedName>
        <fullName evidence="1">Uncharacterized protein</fullName>
    </submittedName>
</protein>
<accession>A0A6J5JKB3</accession>
<evidence type="ECO:0000313" key="2">
    <source>
        <dbReference type="Proteomes" id="UP000494301"/>
    </source>
</evidence>
<sequence length="80" mass="9323">MNVITETLEQDGSQWAAVVEVQGVVYRASYVNNKLSCGLGPYKHNPRRPRWAEKSVREWAEKQVAKLSSEWMQLHREMYA</sequence>
<dbReference type="EMBL" id="CABWIL020000032">
    <property type="protein sequence ID" value="CAB3972284.1"/>
    <property type="molecule type" value="Genomic_DNA"/>
</dbReference>
<name>A0A6J5JKB3_9BURK</name>
<dbReference type="Proteomes" id="UP000494301">
    <property type="component" value="Unassembled WGS sequence"/>
</dbReference>
<organism evidence="1 2">
    <name type="scientific">Burkholderia aenigmatica</name>
    <dbReference type="NCBI Taxonomy" id="2015348"/>
    <lineage>
        <taxon>Bacteria</taxon>
        <taxon>Pseudomonadati</taxon>
        <taxon>Pseudomonadota</taxon>
        <taxon>Betaproteobacteria</taxon>
        <taxon>Burkholderiales</taxon>
        <taxon>Burkholderiaceae</taxon>
        <taxon>Burkholderia</taxon>
        <taxon>Burkholderia cepacia complex</taxon>
    </lineage>
</organism>